<dbReference type="EMBL" id="JAWLKI010000030">
    <property type="protein sequence ID" value="MDV6309585.1"/>
    <property type="molecule type" value="Genomic_DNA"/>
</dbReference>
<dbReference type="InterPro" id="IPR001173">
    <property type="entry name" value="Glyco_trans_2-like"/>
</dbReference>
<dbReference type="CDD" id="cd00761">
    <property type="entry name" value="Glyco_tranf_GTA_type"/>
    <property type="match status" value="1"/>
</dbReference>
<dbReference type="Proteomes" id="UP001185779">
    <property type="component" value="Unassembled WGS sequence"/>
</dbReference>
<dbReference type="PANTHER" id="PTHR43646:SF3">
    <property type="entry name" value="SLR1566 PROTEIN"/>
    <property type="match status" value="1"/>
</dbReference>
<reference evidence="3 4" key="1">
    <citation type="submission" date="2023-10" db="EMBL/GenBank/DDBJ databases">
        <title>Development of a sustainable strategy for remediation of hydrocarbon-contaminated territories based on the waste exchange concept.</title>
        <authorList>
            <person name="Krivoruchko A."/>
        </authorList>
    </citation>
    <scope>NUCLEOTIDE SEQUENCE</scope>
    <source>
        <strain evidence="2 4">IEGM 1266</strain>
        <strain evidence="3">IEGM 1279</strain>
    </source>
</reference>
<dbReference type="EMBL" id="JAWLKH010000011">
    <property type="protein sequence ID" value="MDV6312609.1"/>
    <property type="molecule type" value="Genomic_DNA"/>
</dbReference>
<dbReference type="SUPFAM" id="SSF53448">
    <property type="entry name" value="Nucleotide-diphospho-sugar transferases"/>
    <property type="match status" value="1"/>
</dbReference>
<proteinExistence type="predicted"/>
<evidence type="ECO:0000313" key="5">
    <source>
        <dbReference type="Proteomes" id="UP001185922"/>
    </source>
</evidence>
<name>A0AAE4R3N9_9ACTN</name>
<evidence type="ECO:0000313" key="3">
    <source>
        <dbReference type="EMBL" id="MDV6312609.1"/>
    </source>
</evidence>
<dbReference type="InterPro" id="IPR029044">
    <property type="entry name" value="Nucleotide-diphossugar_trans"/>
</dbReference>
<evidence type="ECO:0000313" key="4">
    <source>
        <dbReference type="Proteomes" id="UP001185779"/>
    </source>
</evidence>
<dbReference type="AlphaFoldDB" id="A0AAE4R3N9"/>
<evidence type="ECO:0000259" key="1">
    <source>
        <dbReference type="Pfam" id="PF00535"/>
    </source>
</evidence>
<dbReference type="PANTHER" id="PTHR43646">
    <property type="entry name" value="GLYCOSYLTRANSFERASE"/>
    <property type="match status" value="1"/>
</dbReference>
<protein>
    <submittedName>
        <fullName evidence="3">Glycosyltransferase family 2 protein</fullName>
    </submittedName>
</protein>
<feature type="domain" description="Glycosyltransferase 2-like" evidence="1">
    <location>
        <begin position="47"/>
        <end position="172"/>
    </location>
</feature>
<keyword evidence="4" id="KW-1185">Reference proteome</keyword>
<dbReference type="RefSeq" id="WP_024499424.1">
    <property type="nucleotide sequence ID" value="NZ_JAPWID010000003.1"/>
</dbReference>
<comment type="caution">
    <text evidence="3">The sequence shown here is derived from an EMBL/GenBank/DDBJ whole genome shotgun (WGS) entry which is preliminary data.</text>
</comment>
<gene>
    <name evidence="2" type="ORF">R3P94_20160</name>
    <name evidence="3" type="ORF">R3Q15_12055</name>
</gene>
<dbReference type="Proteomes" id="UP001185922">
    <property type="component" value="Unassembled WGS sequence"/>
</dbReference>
<sequence length="382" mass="40654">MRATDLWHRTVTVGTGLSLASLALTVDNAIRVRRPGLTDIPPAEPLSVLIPMRNEVTRADRCLTAVLDAIDRWPGPARVLVLDDGSADGTDAVLARLAAHDDRIEVFEGSPPPPGWLGKTWACRQLADNALPDGTVPDGVLAFVDADVVVEPHAFTSSVALLRDSGLDLVSPYPRQVATSAAERLVQPLLQWSWMSTLPLGLAERSPRESLAAANGQFLMVDAVTYRRAGGHEVVRDVVLEDIALLRAIKAAGGRGVVADGSTVAICHMYDGWHEVRAGYRKSLWSAFGSPAGTSAVTAALCLMYVIPALAALTGSRTGLVGYLAGVASRLVAARCTGGRTFPDAFGHPASIALFAFLAADSTIARRRGELRWKGRTIEVDR</sequence>
<dbReference type="Gene3D" id="3.90.550.10">
    <property type="entry name" value="Spore Coat Polysaccharide Biosynthesis Protein SpsA, Chain A"/>
    <property type="match status" value="1"/>
</dbReference>
<accession>A0AAE4R3N9</accession>
<dbReference type="Pfam" id="PF00535">
    <property type="entry name" value="Glycos_transf_2"/>
    <property type="match status" value="1"/>
</dbReference>
<organism evidence="3 5">
    <name type="scientific">Gordonia amicalis</name>
    <dbReference type="NCBI Taxonomy" id="89053"/>
    <lineage>
        <taxon>Bacteria</taxon>
        <taxon>Bacillati</taxon>
        <taxon>Actinomycetota</taxon>
        <taxon>Actinomycetes</taxon>
        <taxon>Mycobacteriales</taxon>
        <taxon>Gordoniaceae</taxon>
        <taxon>Gordonia</taxon>
    </lineage>
</organism>
<evidence type="ECO:0000313" key="2">
    <source>
        <dbReference type="EMBL" id="MDV6309585.1"/>
    </source>
</evidence>